<dbReference type="EMBL" id="BGZK01000433">
    <property type="protein sequence ID" value="GBP43312.1"/>
    <property type="molecule type" value="Genomic_DNA"/>
</dbReference>
<sequence length="78" mass="8225">MHTSGSGYSTICGVTAGLSVCPHALNERAIKLTGGCKLMTFQAFLPKGCQWDPITKPPLSICLSVCLSISGLYVSHEP</sequence>
<gene>
    <name evidence="1" type="ORF">EVAR_31196_1</name>
</gene>
<name>A0A4C1VY98_EUMVA</name>
<organism evidence="1 2">
    <name type="scientific">Eumeta variegata</name>
    <name type="common">Bagworm moth</name>
    <name type="synonym">Eumeta japonica</name>
    <dbReference type="NCBI Taxonomy" id="151549"/>
    <lineage>
        <taxon>Eukaryota</taxon>
        <taxon>Metazoa</taxon>
        <taxon>Ecdysozoa</taxon>
        <taxon>Arthropoda</taxon>
        <taxon>Hexapoda</taxon>
        <taxon>Insecta</taxon>
        <taxon>Pterygota</taxon>
        <taxon>Neoptera</taxon>
        <taxon>Endopterygota</taxon>
        <taxon>Lepidoptera</taxon>
        <taxon>Glossata</taxon>
        <taxon>Ditrysia</taxon>
        <taxon>Tineoidea</taxon>
        <taxon>Psychidae</taxon>
        <taxon>Oiketicinae</taxon>
        <taxon>Eumeta</taxon>
    </lineage>
</organism>
<accession>A0A4C1VY98</accession>
<proteinExistence type="predicted"/>
<dbReference type="Proteomes" id="UP000299102">
    <property type="component" value="Unassembled WGS sequence"/>
</dbReference>
<evidence type="ECO:0000313" key="2">
    <source>
        <dbReference type="Proteomes" id="UP000299102"/>
    </source>
</evidence>
<comment type="caution">
    <text evidence="1">The sequence shown here is derived from an EMBL/GenBank/DDBJ whole genome shotgun (WGS) entry which is preliminary data.</text>
</comment>
<reference evidence="1 2" key="1">
    <citation type="journal article" date="2019" name="Commun. Biol.">
        <title>The bagworm genome reveals a unique fibroin gene that provides high tensile strength.</title>
        <authorList>
            <person name="Kono N."/>
            <person name="Nakamura H."/>
            <person name="Ohtoshi R."/>
            <person name="Tomita M."/>
            <person name="Numata K."/>
            <person name="Arakawa K."/>
        </authorList>
    </citation>
    <scope>NUCLEOTIDE SEQUENCE [LARGE SCALE GENOMIC DNA]</scope>
</reference>
<evidence type="ECO:0000313" key="1">
    <source>
        <dbReference type="EMBL" id="GBP43312.1"/>
    </source>
</evidence>
<protein>
    <submittedName>
        <fullName evidence="1">Uncharacterized protein</fullName>
    </submittedName>
</protein>
<keyword evidence="2" id="KW-1185">Reference proteome</keyword>
<dbReference type="AlphaFoldDB" id="A0A4C1VY98"/>